<protein>
    <submittedName>
        <fullName evidence="2">Phosphohydrolase</fullName>
    </submittedName>
</protein>
<dbReference type="Gene3D" id="1.10.3210.10">
    <property type="entry name" value="Hypothetical protein af1432"/>
    <property type="match status" value="1"/>
</dbReference>
<dbReference type="Pfam" id="PF01966">
    <property type="entry name" value="HD"/>
    <property type="match status" value="1"/>
</dbReference>
<comment type="caution">
    <text evidence="2">The sequence shown here is derived from an EMBL/GenBank/DDBJ whole genome shotgun (WGS) entry which is preliminary data.</text>
</comment>
<dbReference type="SUPFAM" id="SSF109604">
    <property type="entry name" value="HD-domain/PDEase-like"/>
    <property type="match status" value="1"/>
</dbReference>
<dbReference type="CDD" id="cd00077">
    <property type="entry name" value="HDc"/>
    <property type="match status" value="1"/>
</dbReference>
<evidence type="ECO:0000259" key="1">
    <source>
        <dbReference type="Pfam" id="PF01966"/>
    </source>
</evidence>
<dbReference type="PANTHER" id="PTHR40202">
    <property type="match status" value="1"/>
</dbReference>
<accession>A0A918JJ48</accession>
<dbReference type="RefSeq" id="WP_189384446.1">
    <property type="nucleotide sequence ID" value="NZ_BAABFY010000055.1"/>
</dbReference>
<gene>
    <name evidence="2" type="ORF">GCM10011450_10960</name>
</gene>
<dbReference type="Proteomes" id="UP000608345">
    <property type="component" value="Unassembled WGS sequence"/>
</dbReference>
<proteinExistence type="predicted"/>
<dbReference type="PANTHER" id="PTHR40202:SF1">
    <property type="entry name" value="HD DOMAIN-CONTAINING PROTEIN"/>
    <property type="match status" value="1"/>
</dbReference>
<dbReference type="InterPro" id="IPR052567">
    <property type="entry name" value="OP_Dioxygenase"/>
</dbReference>
<dbReference type="InterPro" id="IPR003607">
    <property type="entry name" value="HD/PDEase_dom"/>
</dbReference>
<name>A0A918JJ48_9BURK</name>
<dbReference type="NCBIfam" id="TIGR03276">
    <property type="entry name" value="Phn-HD"/>
    <property type="match status" value="1"/>
</dbReference>
<sequence length="189" mass="20863">MNLSLDDIQSLFEKHGASLYGGEAVTQLEHALQTAALAESEGAPHSLIAAALLHDLGHIIQAQQESTGPDQETDHRHQVFVLPFLQESLPAAVLEPIRMHVDAKRCLCAIDETYFSTLSPASVHSLELQGGIFSEDQVETFMQQPYAVDAIRLRRWDDLAKVPGQPTPDLAHFLTIVANIQEIHTLEKQ</sequence>
<dbReference type="InterPro" id="IPR006674">
    <property type="entry name" value="HD_domain"/>
</dbReference>
<reference evidence="2" key="2">
    <citation type="submission" date="2020-09" db="EMBL/GenBank/DDBJ databases">
        <authorList>
            <person name="Sun Q."/>
            <person name="Kim S."/>
        </authorList>
    </citation>
    <scope>NUCLEOTIDE SEQUENCE</scope>
    <source>
        <strain evidence="2">KCTC 23732</strain>
    </source>
</reference>
<reference evidence="2" key="1">
    <citation type="journal article" date="2014" name="Int. J. Syst. Evol. Microbiol.">
        <title>Complete genome sequence of Corynebacterium casei LMG S-19264T (=DSM 44701T), isolated from a smear-ripened cheese.</title>
        <authorList>
            <consortium name="US DOE Joint Genome Institute (JGI-PGF)"/>
            <person name="Walter F."/>
            <person name="Albersmeier A."/>
            <person name="Kalinowski J."/>
            <person name="Ruckert C."/>
        </authorList>
    </citation>
    <scope>NUCLEOTIDE SEQUENCE</scope>
    <source>
        <strain evidence="2">KCTC 23732</strain>
    </source>
</reference>
<feature type="domain" description="HD" evidence="1">
    <location>
        <begin position="29"/>
        <end position="100"/>
    </location>
</feature>
<evidence type="ECO:0000313" key="2">
    <source>
        <dbReference type="EMBL" id="GGW82840.1"/>
    </source>
</evidence>
<evidence type="ECO:0000313" key="3">
    <source>
        <dbReference type="Proteomes" id="UP000608345"/>
    </source>
</evidence>
<keyword evidence="3" id="KW-1185">Reference proteome</keyword>
<dbReference type="AlphaFoldDB" id="A0A918JJ48"/>
<organism evidence="2 3">
    <name type="scientific">Advenella faeciporci</name>
    <dbReference type="NCBI Taxonomy" id="797535"/>
    <lineage>
        <taxon>Bacteria</taxon>
        <taxon>Pseudomonadati</taxon>
        <taxon>Pseudomonadota</taxon>
        <taxon>Betaproteobacteria</taxon>
        <taxon>Burkholderiales</taxon>
        <taxon>Alcaligenaceae</taxon>
    </lineage>
</organism>
<dbReference type="EMBL" id="BMYS01000005">
    <property type="protein sequence ID" value="GGW82840.1"/>
    <property type="molecule type" value="Genomic_DNA"/>
</dbReference>
<dbReference type="InterPro" id="IPR017670">
    <property type="entry name" value="Phosphonate_degrad-assoc"/>
</dbReference>